<organism evidence="1 2">
    <name type="scientific">Cordylochernes scorpioides</name>
    <dbReference type="NCBI Taxonomy" id="51811"/>
    <lineage>
        <taxon>Eukaryota</taxon>
        <taxon>Metazoa</taxon>
        <taxon>Ecdysozoa</taxon>
        <taxon>Arthropoda</taxon>
        <taxon>Chelicerata</taxon>
        <taxon>Arachnida</taxon>
        <taxon>Pseudoscorpiones</taxon>
        <taxon>Cheliferoidea</taxon>
        <taxon>Chernetidae</taxon>
        <taxon>Cordylochernes</taxon>
    </lineage>
</organism>
<proteinExistence type="predicted"/>
<sequence length="99" mass="10800">MVLISGTGSNALLLNPDGTTGRCGGWGHILGDEASGLQVSSTNDMMWYDAGFWIAQKAMKAVYDQEDNFEQINYDLSAVKKEILEHFGVSCLFSSSIFV</sequence>
<dbReference type="EMBL" id="CP092865">
    <property type="protein sequence ID" value="UYV65099.1"/>
    <property type="molecule type" value="Genomic_DNA"/>
</dbReference>
<dbReference type="PANTHER" id="PTHR12862">
    <property type="entry name" value="BADF TYPE ATPASE DOMAIN-CONTAINING PROTEIN"/>
    <property type="match status" value="1"/>
</dbReference>
<dbReference type="InterPro" id="IPR039758">
    <property type="entry name" value="NAGK-like"/>
</dbReference>
<reference evidence="1 2" key="1">
    <citation type="submission" date="2022-01" db="EMBL/GenBank/DDBJ databases">
        <title>A chromosomal length assembly of Cordylochernes scorpioides.</title>
        <authorList>
            <person name="Zeh D."/>
            <person name="Zeh J."/>
        </authorList>
    </citation>
    <scope>NUCLEOTIDE SEQUENCE [LARGE SCALE GENOMIC DNA]</scope>
    <source>
        <strain evidence="1">IN4F17</strain>
        <tissue evidence="1">Whole Body</tissue>
    </source>
</reference>
<gene>
    <name evidence="1" type="ORF">LAZ67_3003133</name>
</gene>
<dbReference type="InterPro" id="IPR043129">
    <property type="entry name" value="ATPase_NBD"/>
</dbReference>
<evidence type="ECO:0000313" key="2">
    <source>
        <dbReference type="Proteomes" id="UP001235939"/>
    </source>
</evidence>
<name>A0ABY6K8C2_9ARAC</name>
<dbReference type="PANTHER" id="PTHR12862:SF0">
    <property type="entry name" value="N-ACETYL-D-GLUCOSAMINE KINASE"/>
    <property type="match status" value="1"/>
</dbReference>
<accession>A0ABY6K8C2</accession>
<dbReference type="Gene3D" id="3.30.420.40">
    <property type="match status" value="1"/>
</dbReference>
<dbReference type="Proteomes" id="UP001235939">
    <property type="component" value="Chromosome 03"/>
</dbReference>
<dbReference type="SUPFAM" id="SSF53067">
    <property type="entry name" value="Actin-like ATPase domain"/>
    <property type="match status" value="1"/>
</dbReference>
<protein>
    <submittedName>
        <fullName evidence="1">NAGK</fullName>
    </submittedName>
</protein>
<evidence type="ECO:0000313" key="1">
    <source>
        <dbReference type="EMBL" id="UYV65099.1"/>
    </source>
</evidence>
<keyword evidence="2" id="KW-1185">Reference proteome</keyword>